<evidence type="ECO:0008006" key="2">
    <source>
        <dbReference type="Google" id="ProtNLM"/>
    </source>
</evidence>
<dbReference type="PANTHER" id="PTHR40743:SF1">
    <property type="entry name" value="POSSIBLE GLYCOSYLTRANSFERASE"/>
    <property type="match status" value="1"/>
</dbReference>
<evidence type="ECO:0000313" key="1">
    <source>
        <dbReference type="EMBL" id="QHT90128.1"/>
    </source>
</evidence>
<sequence length="969" mass="110187">MSAKHPITGAPIRIMRTGTQLWKDGKTLCWVQNTHKKHNQLTQQIITVGLEDAKTFSPELCIFINLEPGLKEFLTSSSAKTKNMILLTKATLEELTLDFIKENTLHNILCLDEIEQLYPHAFDGTPYTSWNGTPEHAVFLVGVILRFAYLAGIPTDLQISNKYIKYTTEPRKLWLIQQYYEPEQSRRAKEINFCLQKNIENPYIDKILLLNEKNLSSRLPESDKIEQIILGSRLHYSDVLRTIYETVPPDTLVAFANSDIYFDDSIKTLWSIKMENKFLALLRYDVDPSSQEIKLFGPRPDSQDSWIVLSDSVKAHNAETLQDFDFPFGKSGCDNAIAYEMLRKKFLVANPSLSIRTIHVHNSGVRNYVPQDVVEKPVFLYLDPTVIQEFQTQTDLKPFKIPNEQLYKIPDSFQTKDGLVYGYNSLYIENNEAVKTIWSAKSSKISTLTPYLKFEKSIAIPIDETLEGRFTKPEEYVLFYLSRILAIRQNVTGPNTAFWGPDGSTSALDWLRLFSWSEGQNPIPVISREKISQISCKECYYEPFRTEVTTPKKADIAALRSAFLYEIDPRNTDKKIVIVQSGILTPTLIAELEEGLIKLGYDTYVYYLGTTDVQYIPNVFKNGTILIGSTTTSNHYKVFGNMWMMPPGGKVIEFTNNISNTEVESLSVACEHTYIHSTASSTHDVISAISKIIVQPRINELLPSKPIFKLPTNQQGLHTHTNDSFRELAQLWQEAGFVTIEPTIVPFCSLNGTILYDRPTYKWLDSLPAQLQPPPQQRILVGNPAPKPDTAMQPWIFWARSPRKLQEAVKAHLPETLYKHRSTNCIFIGNVENQFQAATRDISWEAACDKWHLTKGSTYVFSQDEYFQALATSKFGLCLAGYGKKCHREVECMAMGTVLVCSPDVDTDNYAEPLQEGTHFLRAMNPMEAKEKMAAVSESTWETMSAACKQWWARNASVEGSFKVTMANL</sequence>
<dbReference type="EMBL" id="MN740152">
    <property type="protein sequence ID" value="QHT90128.1"/>
    <property type="molecule type" value="Genomic_DNA"/>
</dbReference>
<name>A0A6C0IAR2_9ZZZZ</name>
<organism evidence="1">
    <name type="scientific">viral metagenome</name>
    <dbReference type="NCBI Taxonomy" id="1070528"/>
    <lineage>
        <taxon>unclassified sequences</taxon>
        <taxon>metagenomes</taxon>
        <taxon>organismal metagenomes</taxon>
    </lineage>
</organism>
<protein>
    <recommendedName>
        <fullName evidence="2">Glycosyl transferase family 1 domain-containing protein</fullName>
    </recommendedName>
</protein>
<accession>A0A6C0IAR2</accession>
<reference evidence="1" key="1">
    <citation type="journal article" date="2020" name="Nature">
        <title>Giant virus diversity and host interactions through global metagenomics.</title>
        <authorList>
            <person name="Schulz F."/>
            <person name="Roux S."/>
            <person name="Paez-Espino D."/>
            <person name="Jungbluth S."/>
            <person name="Walsh D.A."/>
            <person name="Denef V.J."/>
            <person name="McMahon K.D."/>
            <person name="Konstantinidis K.T."/>
            <person name="Eloe-Fadrosh E.A."/>
            <person name="Kyrpides N.C."/>
            <person name="Woyke T."/>
        </authorList>
    </citation>
    <scope>NUCLEOTIDE SEQUENCE</scope>
    <source>
        <strain evidence="1">GVMAG-M-3300023184-62</strain>
    </source>
</reference>
<dbReference type="AlphaFoldDB" id="A0A6C0IAR2"/>
<proteinExistence type="predicted"/>
<dbReference type="PANTHER" id="PTHR40743">
    <property type="entry name" value="NUCLEOTIDE-DIPHOSPHO-SUGAR TRANSFERASE CONTAINING PROTEIN"/>
    <property type="match status" value="1"/>
</dbReference>